<dbReference type="EMBL" id="JAUFQC010000027">
    <property type="protein sequence ID" value="MDN3612204.1"/>
    <property type="molecule type" value="Genomic_DNA"/>
</dbReference>
<evidence type="ECO:0008006" key="4">
    <source>
        <dbReference type="Google" id="ProtNLM"/>
    </source>
</evidence>
<reference evidence="3" key="1">
    <citation type="journal article" date="2019" name="Int. J. Syst. Evol. Microbiol.">
        <title>The Global Catalogue of Microorganisms (GCM) 10K type strain sequencing project: providing services to taxonomists for standard genome sequencing and annotation.</title>
        <authorList>
            <consortium name="The Broad Institute Genomics Platform"/>
            <consortium name="The Broad Institute Genome Sequencing Center for Infectious Disease"/>
            <person name="Wu L."/>
            <person name="Ma J."/>
        </authorList>
    </citation>
    <scope>NUCLEOTIDE SEQUENCE [LARGE SCALE GENOMIC DNA]</scope>
    <source>
        <strain evidence="3">CECT 7398</strain>
    </source>
</reference>
<gene>
    <name evidence="2" type="ORF">QWZ16_21655</name>
</gene>
<protein>
    <recommendedName>
        <fullName evidence="4">Oxidoreductase molybdopterin-binding domain-containing protein</fullName>
    </recommendedName>
</protein>
<keyword evidence="3" id="KW-1185">Reference proteome</keyword>
<proteinExistence type="predicted"/>
<feature type="signal peptide" evidence="1">
    <location>
        <begin position="1"/>
        <end position="24"/>
    </location>
</feature>
<dbReference type="InterPro" id="IPR036374">
    <property type="entry name" value="OxRdtase_Mopterin-bd_sf"/>
</dbReference>
<dbReference type="Proteomes" id="UP001238540">
    <property type="component" value="Unassembled WGS sequence"/>
</dbReference>
<organism evidence="2 3">
    <name type="scientific">Vibrio ostreicida</name>
    <dbReference type="NCBI Taxonomy" id="526588"/>
    <lineage>
        <taxon>Bacteria</taxon>
        <taxon>Pseudomonadati</taxon>
        <taxon>Pseudomonadota</taxon>
        <taxon>Gammaproteobacteria</taxon>
        <taxon>Vibrionales</taxon>
        <taxon>Vibrionaceae</taxon>
        <taxon>Vibrio</taxon>
    </lineage>
</organism>
<feature type="chain" id="PRO_5045998432" description="Oxidoreductase molybdopterin-binding domain-containing protein" evidence="1">
    <location>
        <begin position="25"/>
        <end position="168"/>
    </location>
</feature>
<sequence length="168" mass="18463">MRNIMLSVTVSLMASMGLFSPASALSLLQGDPMLWVSGNIANTNADGQLVFDLAMIEGLNQGKITTNNHVVEEMAEYTGPLLMGILDHVGAKGASVKVIAWDDYVVRISIADIKKYGVLLATHENGERMTIDGKGPFFIVFPFSQYPELRSNFYYSLSAWQVKELVVE</sequence>
<comment type="caution">
    <text evidence="2">The sequence shown here is derived from an EMBL/GenBank/DDBJ whole genome shotgun (WGS) entry which is preliminary data.</text>
</comment>
<dbReference type="SUPFAM" id="SSF56524">
    <property type="entry name" value="Oxidoreductase molybdopterin-binding domain"/>
    <property type="match status" value="1"/>
</dbReference>
<evidence type="ECO:0000313" key="2">
    <source>
        <dbReference type="EMBL" id="MDN3612204.1"/>
    </source>
</evidence>
<evidence type="ECO:0000313" key="3">
    <source>
        <dbReference type="Proteomes" id="UP001238540"/>
    </source>
</evidence>
<dbReference type="RefSeq" id="WP_076588311.1">
    <property type="nucleotide sequence ID" value="NZ_JABEYA020000003.1"/>
</dbReference>
<name>A0ABT8BZS5_9VIBR</name>
<dbReference type="Gene3D" id="3.90.420.10">
    <property type="entry name" value="Oxidoreductase, molybdopterin-binding domain"/>
    <property type="match status" value="1"/>
</dbReference>
<keyword evidence="1" id="KW-0732">Signal</keyword>
<evidence type="ECO:0000256" key="1">
    <source>
        <dbReference type="SAM" id="SignalP"/>
    </source>
</evidence>
<accession>A0ABT8BZS5</accession>